<keyword evidence="5 7" id="KW-0456">Lyase</keyword>
<dbReference type="Pfam" id="PF24877">
    <property type="entry name" value="ILV_EDD_C"/>
    <property type="match status" value="1"/>
</dbReference>
<gene>
    <name evidence="7" type="ORF">MNBD_ALPHA05-1657</name>
</gene>
<evidence type="ECO:0000259" key="6">
    <source>
        <dbReference type="Pfam" id="PF24877"/>
    </source>
</evidence>
<keyword evidence="4" id="KW-0411">Iron-sulfur</keyword>
<dbReference type="InterPro" id="IPR042096">
    <property type="entry name" value="Dihydro-acid_dehy_C"/>
</dbReference>
<dbReference type="GO" id="GO:0046872">
    <property type="term" value="F:metal ion binding"/>
    <property type="evidence" value="ECO:0007669"/>
    <property type="project" value="UniProtKB-KW"/>
</dbReference>
<evidence type="ECO:0000313" key="7">
    <source>
        <dbReference type="EMBL" id="VAW08215.1"/>
    </source>
</evidence>
<organism evidence="7">
    <name type="scientific">hydrothermal vent metagenome</name>
    <dbReference type="NCBI Taxonomy" id="652676"/>
    <lineage>
        <taxon>unclassified sequences</taxon>
        <taxon>metagenomes</taxon>
        <taxon>ecological metagenomes</taxon>
    </lineage>
</organism>
<evidence type="ECO:0000256" key="5">
    <source>
        <dbReference type="ARBA" id="ARBA00023239"/>
    </source>
</evidence>
<dbReference type="PROSITE" id="PS00887">
    <property type="entry name" value="ILVD_EDD_2"/>
    <property type="match status" value="1"/>
</dbReference>
<comment type="similarity">
    <text evidence="1">Belongs to the IlvD/Edd family.</text>
</comment>
<dbReference type="GO" id="GO:0004456">
    <property type="term" value="F:phosphogluconate dehydratase activity"/>
    <property type="evidence" value="ECO:0007669"/>
    <property type="project" value="UniProtKB-EC"/>
</dbReference>
<evidence type="ECO:0000256" key="1">
    <source>
        <dbReference type="ARBA" id="ARBA00006486"/>
    </source>
</evidence>
<dbReference type="InterPro" id="IPR020558">
    <property type="entry name" value="DiOHA_6PGluconate_deHydtase_CS"/>
</dbReference>
<sequence length="237" mass="24865">AGLGRYACEPVLEAGKLAWRDAPATSGDEKVLTPVANPAAPSGGLVVLDGNIGRAVIKVSAVSPERRVVEAPAIVFHSQQGLMDRFKAGELEKDFVAVIAFQGPKANGMPELHKLTPPLGVLQNKGFKVALITDGRMSGASGKVPAAIHLTPEALCGGAIAKIRDGDIIRLDSENGRLEVLVDAEELKARAPALGDVDADRWGTGRELFAGMRSLVSGAEEGAMTFALQERRRGDAQ</sequence>
<keyword evidence="3" id="KW-0408">Iron</keyword>
<dbReference type="EC" id="4.2.1.12" evidence="7"/>
<dbReference type="Gene3D" id="3.50.30.80">
    <property type="entry name" value="IlvD/EDD C-terminal domain-like"/>
    <property type="match status" value="1"/>
</dbReference>
<dbReference type="PANTHER" id="PTHR43661">
    <property type="entry name" value="D-XYLONATE DEHYDRATASE"/>
    <property type="match status" value="1"/>
</dbReference>
<feature type="domain" description="Dihydroxy-acid/6-phosphogluconate dehydratase C-terminal" evidence="6">
    <location>
        <begin position="30"/>
        <end position="223"/>
    </location>
</feature>
<dbReference type="AlphaFoldDB" id="A0A3B0SQU8"/>
<dbReference type="FunFam" id="3.50.30.80:FF:000001">
    <property type="entry name" value="Dihydroxy-acid dehydratase"/>
    <property type="match status" value="1"/>
</dbReference>
<dbReference type="InterPro" id="IPR056740">
    <property type="entry name" value="ILV_EDD_C"/>
</dbReference>
<dbReference type="PANTHER" id="PTHR43661:SF1">
    <property type="entry name" value="PHOSPHOGLUCONATE DEHYDRATASE"/>
    <property type="match status" value="1"/>
</dbReference>
<evidence type="ECO:0000256" key="4">
    <source>
        <dbReference type="ARBA" id="ARBA00023014"/>
    </source>
</evidence>
<dbReference type="SUPFAM" id="SSF52016">
    <property type="entry name" value="LeuD/IlvD-like"/>
    <property type="match status" value="1"/>
</dbReference>
<dbReference type="GO" id="GO:0051536">
    <property type="term" value="F:iron-sulfur cluster binding"/>
    <property type="evidence" value="ECO:0007669"/>
    <property type="project" value="UniProtKB-KW"/>
</dbReference>
<accession>A0A3B0SQU8</accession>
<evidence type="ECO:0000256" key="2">
    <source>
        <dbReference type="ARBA" id="ARBA00022723"/>
    </source>
</evidence>
<proteinExistence type="inferred from homology"/>
<protein>
    <submittedName>
        <fullName evidence="7">Phosphogluconate dehydratase</fullName>
        <ecNumber evidence="7">4.2.1.12</ecNumber>
    </submittedName>
</protein>
<dbReference type="EMBL" id="UOEH01000646">
    <property type="protein sequence ID" value="VAW08215.1"/>
    <property type="molecule type" value="Genomic_DNA"/>
</dbReference>
<feature type="non-terminal residue" evidence="7">
    <location>
        <position position="1"/>
    </location>
</feature>
<reference evidence="7" key="1">
    <citation type="submission" date="2018-06" db="EMBL/GenBank/DDBJ databases">
        <authorList>
            <person name="Zhirakovskaya E."/>
        </authorList>
    </citation>
    <scope>NUCLEOTIDE SEQUENCE</scope>
</reference>
<keyword evidence="2" id="KW-0479">Metal-binding</keyword>
<evidence type="ECO:0000256" key="3">
    <source>
        <dbReference type="ARBA" id="ARBA00023004"/>
    </source>
</evidence>
<name>A0A3B0SQU8_9ZZZZ</name>
<dbReference type="GO" id="GO:0005829">
    <property type="term" value="C:cytosol"/>
    <property type="evidence" value="ECO:0007669"/>
    <property type="project" value="TreeGrafter"/>
</dbReference>